<keyword evidence="5 7" id="KW-1133">Transmembrane helix</keyword>
<evidence type="ECO:0000256" key="1">
    <source>
        <dbReference type="ARBA" id="ARBA00004651"/>
    </source>
</evidence>
<keyword evidence="4 7" id="KW-0812">Transmembrane</keyword>
<name>A0ABS2AWL2_9ACTN</name>
<dbReference type="Gene3D" id="1.10.3720.10">
    <property type="entry name" value="MetI-like"/>
    <property type="match status" value="1"/>
</dbReference>
<dbReference type="RefSeq" id="WP_203384134.1">
    <property type="nucleotide sequence ID" value="NZ_JAENHP010000044.1"/>
</dbReference>
<evidence type="ECO:0000313" key="9">
    <source>
        <dbReference type="EMBL" id="MBM2623783.1"/>
    </source>
</evidence>
<dbReference type="InterPro" id="IPR000515">
    <property type="entry name" value="MetI-like"/>
</dbReference>
<gene>
    <name evidence="9" type="ORF">JIG36_50675</name>
</gene>
<dbReference type="Pfam" id="PF00528">
    <property type="entry name" value="BPD_transp_1"/>
    <property type="match status" value="1"/>
</dbReference>
<feature type="transmembrane region" description="Helical" evidence="7">
    <location>
        <begin position="185"/>
        <end position="207"/>
    </location>
</feature>
<evidence type="ECO:0000256" key="4">
    <source>
        <dbReference type="ARBA" id="ARBA00022692"/>
    </source>
</evidence>
<feature type="transmembrane region" description="Helical" evidence="7">
    <location>
        <begin position="95"/>
        <end position="116"/>
    </location>
</feature>
<dbReference type="CDD" id="cd06261">
    <property type="entry name" value="TM_PBP2"/>
    <property type="match status" value="1"/>
</dbReference>
<proteinExistence type="inferred from homology"/>
<feature type="transmembrane region" description="Helical" evidence="7">
    <location>
        <begin position="214"/>
        <end position="234"/>
    </location>
</feature>
<dbReference type="SUPFAM" id="SSF161098">
    <property type="entry name" value="MetI-like"/>
    <property type="match status" value="1"/>
</dbReference>
<keyword evidence="10" id="KW-1185">Reference proteome</keyword>
<evidence type="ECO:0000256" key="5">
    <source>
        <dbReference type="ARBA" id="ARBA00022989"/>
    </source>
</evidence>
<dbReference type="PROSITE" id="PS50928">
    <property type="entry name" value="ABC_TM1"/>
    <property type="match status" value="1"/>
</dbReference>
<keyword evidence="2 7" id="KW-0813">Transport</keyword>
<dbReference type="Proteomes" id="UP000632138">
    <property type="component" value="Unassembled WGS sequence"/>
</dbReference>
<evidence type="ECO:0000259" key="8">
    <source>
        <dbReference type="PROSITE" id="PS50928"/>
    </source>
</evidence>
<reference evidence="9 10" key="1">
    <citation type="submission" date="2021-01" db="EMBL/GenBank/DDBJ databases">
        <title>Actinoplanes sp. nov. LDG1-06 isolated from lichen.</title>
        <authorList>
            <person name="Saeng-In P."/>
            <person name="Phongsopitanun W."/>
            <person name="Kanchanasin P."/>
            <person name="Yuki M."/>
            <person name="Kudo T."/>
            <person name="Ohkuma M."/>
            <person name="Tanasupawat S."/>
        </authorList>
    </citation>
    <scope>NUCLEOTIDE SEQUENCE [LARGE SCALE GENOMIC DNA]</scope>
    <source>
        <strain evidence="9 10">LDG1-06</strain>
    </source>
</reference>
<feature type="transmembrane region" description="Helical" evidence="7">
    <location>
        <begin position="58"/>
        <end position="83"/>
    </location>
</feature>
<keyword evidence="6 7" id="KW-0472">Membrane</keyword>
<feature type="domain" description="ABC transmembrane type-1" evidence="8">
    <location>
        <begin position="56"/>
        <end position="241"/>
    </location>
</feature>
<organism evidence="9 10">
    <name type="scientific">Paractinoplanes ovalisporus</name>
    <dbReference type="NCBI Taxonomy" id="2810368"/>
    <lineage>
        <taxon>Bacteria</taxon>
        <taxon>Bacillati</taxon>
        <taxon>Actinomycetota</taxon>
        <taxon>Actinomycetes</taxon>
        <taxon>Micromonosporales</taxon>
        <taxon>Micromonosporaceae</taxon>
        <taxon>Paractinoplanes</taxon>
    </lineage>
</organism>
<keyword evidence="3" id="KW-1003">Cell membrane</keyword>
<evidence type="ECO:0000256" key="7">
    <source>
        <dbReference type="RuleBase" id="RU363032"/>
    </source>
</evidence>
<comment type="caution">
    <text evidence="9">The sequence shown here is derived from an EMBL/GenBank/DDBJ whole genome shotgun (WGS) entry which is preliminary data.</text>
</comment>
<dbReference type="InterPro" id="IPR035906">
    <property type="entry name" value="MetI-like_sf"/>
</dbReference>
<dbReference type="PANTHER" id="PTHR30151">
    <property type="entry name" value="ALKANE SULFONATE ABC TRANSPORTER-RELATED, MEMBRANE SUBUNIT"/>
    <property type="match status" value="1"/>
</dbReference>
<feature type="transmembrane region" description="Helical" evidence="7">
    <location>
        <begin position="7"/>
        <end position="28"/>
    </location>
</feature>
<sequence>MTRFGALALAGLGGAVSIGVWWLAIVVFDVEDYTAPAPPQVVQAFGRMPGYLFDNTGITLLATVQGFGITVVLGLVIGAALGTSRTLERAFMPSLVALNAVPKMAFGPLLLVWLGVGREPSVVMAVLLCFFPIVLAVVTGLSRTPADLAELARSLAAGRWQTFVTIRLPSALPQIFVGLKLGLPLAVIGVLLGELFGAGSGLGYIITTAGSDTALSFAAIALVAAMSIALYYLLVAVELLTLPWIRETTSPAG</sequence>
<dbReference type="PANTHER" id="PTHR30151:SF20">
    <property type="entry name" value="ABC TRANSPORTER PERMEASE PROTEIN HI_0355-RELATED"/>
    <property type="match status" value="1"/>
</dbReference>
<evidence type="ECO:0000256" key="2">
    <source>
        <dbReference type="ARBA" id="ARBA00022448"/>
    </source>
</evidence>
<accession>A0ABS2AWL2</accession>
<evidence type="ECO:0000256" key="6">
    <source>
        <dbReference type="ARBA" id="ARBA00023136"/>
    </source>
</evidence>
<evidence type="ECO:0000313" key="10">
    <source>
        <dbReference type="Proteomes" id="UP000632138"/>
    </source>
</evidence>
<protein>
    <submittedName>
        <fullName evidence="9">ABC transporter permease</fullName>
    </submittedName>
</protein>
<comment type="similarity">
    <text evidence="7">Belongs to the binding-protein-dependent transport system permease family.</text>
</comment>
<evidence type="ECO:0000256" key="3">
    <source>
        <dbReference type="ARBA" id="ARBA00022475"/>
    </source>
</evidence>
<dbReference type="EMBL" id="JAENHP010000044">
    <property type="protein sequence ID" value="MBM2623783.1"/>
    <property type="molecule type" value="Genomic_DNA"/>
</dbReference>
<comment type="subcellular location">
    <subcellularLocation>
        <location evidence="1 7">Cell membrane</location>
        <topology evidence="1 7">Multi-pass membrane protein</topology>
    </subcellularLocation>
</comment>
<feature type="transmembrane region" description="Helical" evidence="7">
    <location>
        <begin position="122"/>
        <end position="141"/>
    </location>
</feature>